<keyword evidence="1" id="KW-0472">Membrane</keyword>
<proteinExistence type="predicted"/>
<dbReference type="InterPro" id="IPR006073">
    <property type="entry name" value="GTP-bd"/>
</dbReference>
<name>A0A918E9J6_9ACTN</name>
<feature type="transmembrane region" description="Helical" evidence="1">
    <location>
        <begin position="453"/>
        <end position="475"/>
    </location>
</feature>
<dbReference type="InterPro" id="IPR027417">
    <property type="entry name" value="P-loop_NTPase"/>
</dbReference>
<feature type="domain" description="G" evidence="2">
    <location>
        <begin position="58"/>
        <end position="189"/>
    </location>
</feature>
<dbReference type="GO" id="GO:0000028">
    <property type="term" value="P:ribosomal small subunit assembly"/>
    <property type="evidence" value="ECO:0007669"/>
    <property type="project" value="TreeGrafter"/>
</dbReference>
<dbReference type="GO" id="GO:0005829">
    <property type="term" value="C:cytosol"/>
    <property type="evidence" value="ECO:0007669"/>
    <property type="project" value="TreeGrafter"/>
</dbReference>
<comment type="caution">
    <text evidence="3">The sequence shown here is derived from an EMBL/GenBank/DDBJ whole genome shotgun (WGS) entry which is preliminary data.</text>
</comment>
<feature type="transmembrane region" description="Helical" evidence="1">
    <location>
        <begin position="495"/>
        <end position="516"/>
    </location>
</feature>
<dbReference type="Proteomes" id="UP000660745">
    <property type="component" value="Unassembled WGS sequence"/>
</dbReference>
<evidence type="ECO:0000259" key="2">
    <source>
        <dbReference type="Pfam" id="PF01926"/>
    </source>
</evidence>
<keyword evidence="1" id="KW-1133">Transmembrane helix</keyword>
<dbReference type="GO" id="GO:0019843">
    <property type="term" value="F:rRNA binding"/>
    <property type="evidence" value="ECO:0007669"/>
    <property type="project" value="TreeGrafter"/>
</dbReference>
<keyword evidence="4" id="KW-1185">Reference proteome</keyword>
<accession>A0A918E9J6</accession>
<keyword evidence="1" id="KW-0812">Transmembrane</keyword>
<sequence>MKLLRRKKGPSLDSRLAALTEAVELGEGRLPGEAVAAARTVTERAGIRRRLSVEHTVAALAGATGSGKSSLFNVLAGEELSAVGVTRPTTATAQAALWDGEGAGPLLDWLEVPRRHSASSGDLSGLVLLDLPDHDSIRLAHRLEVDRLVELVDLLVWVLDPQKYADAAVHERYLRPLAGHQDVMVVVLNQIDRLPEAAVARCLGDLRRLLDEDGLTGVPIVGVSARTGAGLAELRVLLANRVSERRSWSARLAADVITAADHLAAASADGAVELVRVTDGMGAGRSELVRVDGQGAGRVELVRVAEGQGAGRLDRPLTAALSKAAGVPLVVAAVRKGHRHRAVIATGWPVTRWVRRFRPDPLRRLRIGVAAEREPVGHTSLPAASAVQRAQVETAIRDVGEAAATDLPQAWGAAVRRAARSREAELPDAVDRAVGRTSLRETRRPRWWRAVNVLQWLLFATMVAGAGWLGVLLGMDYLRLPQPPLPTAGELPWPTVLLAGGALAGVLVALLARLAAWLGGRRRARRAAKALHEAIGQVGQEYVLGPVDEELTRYDRFAEVIGIARA</sequence>
<reference evidence="3" key="2">
    <citation type="submission" date="2020-09" db="EMBL/GenBank/DDBJ databases">
        <authorList>
            <person name="Sun Q."/>
            <person name="Zhou Y."/>
        </authorList>
    </citation>
    <scope>NUCLEOTIDE SEQUENCE</scope>
    <source>
        <strain evidence="3">CGMCC 4.7430</strain>
    </source>
</reference>
<dbReference type="EMBL" id="BMNK01000022">
    <property type="protein sequence ID" value="GGP16860.1"/>
    <property type="molecule type" value="Genomic_DNA"/>
</dbReference>
<evidence type="ECO:0000313" key="3">
    <source>
        <dbReference type="EMBL" id="GGP16860.1"/>
    </source>
</evidence>
<dbReference type="AlphaFoldDB" id="A0A918E9J6"/>
<organism evidence="3 4">
    <name type="scientific">Nonomuraea glycinis</name>
    <dbReference type="NCBI Taxonomy" id="2047744"/>
    <lineage>
        <taxon>Bacteria</taxon>
        <taxon>Bacillati</taxon>
        <taxon>Actinomycetota</taxon>
        <taxon>Actinomycetes</taxon>
        <taxon>Streptosporangiales</taxon>
        <taxon>Streptosporangiaceae</taxon>
        <taxon>Nonomuraea</taxon>
    </lineage>
</organism>
<dbReference type="Gene3D" id="3.40.50.300">
    <property type="entry name" value="P-loop containing nucleotide triphosphate hydrolases"/>
    <property type="match status" value="1"/>
</dbReference>
<dbReference type="SUPFAM" id="SSF52540">
    <property type="entry name" value="P-loop containing nucleoside triphosphate hydrolases"/>
    <property type="match status" value="1"/>
</dbReference>
<reference evidence="3" key="1">
    <citation type="journal article" date="2014" name="Int. J. Syst. Evol. Microbiol.">
        <title>Complete genome sequence of Corynebacterium casei LMG S-19264T (=DSM 44701T), isolated from a smear-ripened cheese.</title>
        <authorList>
            <consortium name="US DOE Joint Genome Institute (JGI-PGF)"/>
            <person name="Walter F."/>
            <person name="Albersmeier A."/>
            <person name="Kalinowski J."/>
            <person name="Ruckert C."/>
        </authorList>
    </citation>
    <scope>NUCLEOTIDE SEQUENCE</scope>
    <source>
        <strain evidence="3">CGMCC 4.7430</strain>
    </source>
</reference>
<gene>
    <name evidence="3" type="ORF">GCM10012278_82350</name>
</gene>
<dbReference type="PANTHER" id="PTHR42698">
    <property type="entry name" value="GTPASE ERA"/>
    <property type="match status" value="1"/>
</dbReference>
<evidence type="ECO:0000256" key="1">
    <source>
        <dbReference type="SAM" id="Phobius"/>
    </source>
</evidence>
<dbReference type="CDD" id="cd11383">
    <property type="entry name" value="YfjP"/>
    <property type="match status" value="1"/>
</dbReference>
<dbReference type="GO" id="GO:0043024">
    <property type="term" value="F:ribosomal small subunit binding"/>
    <property type="evidence" value="ECO:0007669"/>
    <property type="project" value="TreeGrafter"/>
</dbReference>
<dbReference type="PANTHER" id="PTHR42698:SF1">
    <property type="entry name" value="GTPASE ERA, MITOCHONDRIAL"/>
    <property type="match status" value="1"/>
</dbReference>
<dbReference type="RefSeq" id="WP_189144201.1">
    <property type="nucleotide sequence ID" value="NZ_BMNK01000022.1"/>
</dbReference>
<protein>
    <recommendedName>
        <fullName evidence="2">G domain-containing protein</fullName>
    </recommendedName>
</protein>
<dbReference type="Pfam" id="PF01926">
    <property type="entry name" value="MMR_HSR1"/>
    <property type="match status" value="1"/>
</dbReference>
<evidence type="ECO:0000313" key="4">
    <source>
        <dbReference type="Proteomes" id="UP000660745"/>
    </source>
</evidence>
<dbReference type="InterPro" id="IPR005662">
    <property type="entry name" value="GTPase_Era-like"/>
</dbReference>
<dbReference type="GO" id="GO:0005525">
    <property type="term" value="F:GTP binding"/>
    <property type="evidence" value="ECO:0007669"/>
    <property type="project" value="InterPro"/>
</dbReference>